<dbReference type="KEGG" id="crb:17894437"/>
<proteinExistence type="predicted"/>
<dbReference type="Proteomes" id="UP000029121">
    <property type="component" value="Unassembled WGS sequence"/>
</dbReference>
<dbReference type="STRING" id="81985.R0IE76"/>
<protein>
    <recommendedName>
        <fullName evidence="2">Glycosyl transferase CAP10 domain-containing protein</fullName>
    </recommendedName>
</protein>
<keyword evidence="4" id="KW-1185">Reference proteome</keyword>
<name>R0IE76_9BRAS</name>
<accession>R0IE76</accession>
<gene>
    <name evidence="3" type="ORF">CARUB_v10020086mg</name>
</gene>
<reference evidence="4" key="1">
    <citation type="journal article" date="2013" name="Nat. Genet.">
        <title>The Capsella rubella genome and the genomic consequences of rapid mating system evolution.</title>
        <authorList>
            <person name="Slotte T."/>
            <person name="Hazzouri K.M."/>
            <person name="Agren J.A."/>
            <person name="Koenig D."/>
            <person name="Maumus F."/>
            <person name="Guo Y.L."/>
            <person name="Steige K."/>
            <person name="Platts A.E."/>
            <person name="Escobar J.S."/>
            <person name="Newman L.K."/>
            <person name="Wang W."/>
            <person name="Mandakova T."/>
            <person name="Vello E."/>
            <person name="Smith L.M."/>
            <person name="Henz S.R."/>
            <person name="Steffen J."/>
            <person name="Takuno S."/>
            <person name="Brandvain Y."/>
            <person name="Coop G."/>
            <person name="Andolfatto P."/>
            <person name="Hu T.T."/>
            <person name="Blanchette M."/>
            <person name="Clark R.M."/>
            <person name="Quesneville H."/>
            <person name="Nordborg M."/>
            <person name="Gaut B.S."/>
            <person name="Lysak M.A."/>
            <person name="Jenkins J."/>
            <person name="Grimwood J."/>
            <person name="Chapman J."/>
            <person name="Prochnik S."/>
            <person name="Shu S."/>
            <person name="Rokhsar D."/>
            <person name="Schmutz J."/>
            <person name="Weigel D."/>
            <person name="Wright S.I."/>
        </authorList>
    </citation>
    <scope>NUCLEOTIDE SEQUENCE [LARGE SCALE GENOMIC DNA]</scope>
    <source>
        <strain evidence="4">cv. Monte Gargano</strain>
    </source>
</reference>
<evidence type="ECO:0000256" key="1">
    <source>
        <dbReference type="SAM" id="Phobius"/>
    </source>
</evidence>
<feature type="transmembrane region" description="Helical" evidence="1">
    <location>
        <begin position="30"/>
        <end position="54"/>
    </location>
</feature>
<dbReference type="SMART" id="SM00672">
    <property type="entry name" value="CAP10"/>
    <property type="match status" value="1"/>
</dbReference>
<evidence type="ECO:0000313" key="4">
    <source>
        <dbReference type="Proteomes" id="UP000029121"/>
    </source>
</evidence>
<evidence type="ECO:0000313" key="3">
    <source>
        <dbReference type="EMBL" id="EOA34993.1"/>
    </source>
</evidence>
<keyword evidence="1" id="KW-0472">Membrane</keyword>
<organism evidence="3 4">
    <name type="scientific">Capsella rubella</name>
    <dbReference type="NCBI Taxonomy" id="81985"/>
    <lineage>
        <taxon>Eukaryota</taxon>
        <taxon>Viridiplantae</taxon>
        <taxon>Streptophyta</taxon>
        <taxon>Embryophyta</taxon>
        <taxon>Tracheophyta</taxon>
        <taxon>Spermatophyta</taxon>
        <taxon>Magnoliopsida</taxon>
        <taxon>eudicotyledons</taxon>
        <taxon>Gunneridae</taxon>
        <taxon>Pentapetalae</taxon>
        <taxon>rosids</taxon>
        <taxon>malvids</taxon>
        <taxon>Brassicales</taxon>
        <taxon>Brassicaceae</taxon>
        <taxon>Camelineae</taxon>
        <taxon>Capsella</taxon>
    </lineage>
</organism>
<dbReference type="Pfam" id="PF05686">
    <property type="entry name" value="Glyco_transf_90"/>
    <property type="match status" value="1"/>
</dbReference>
<dbReference type="PANTHER" id="PTHR12203">
    <property type="entry name" value="KDEL LYS-ASP-GLU-LEU CONTAINING - RELATED"/>
    <property type="match status" value="1"/>
</dbReference>
<keyword evidence="1" id="KW-1133">Transmembrane helix</keyword>
<dbReference type="eggNOG" id="KOG2458">
    <property type="taxonomic scope" value="Eukaryota"/>
</dbReference>
<evidence type="ECO:0000259" key="2">
    <source>
        <dbReference type="SMART" id="SM00672"/>
    </source>
</evidence>
<dbReference type="EMBL" id="KB870806">
    <property type="protein sequence ID" value="EOA34993.1"/>
    <property type="molecule type" value="Genomic_DNA"/>
</dbReference>
<dbReference type="AlphaFoldDB" id="R0IE76"/>
<dbReference type="InterPro" id="IPR051091">
    <property type="entry name" value="O-Glucosyltr/Glycosyltrsf_90"/>
</dbReference>
<feature type="domain" description="Glycosyl transferase CAP10" evidence="2">
    <location>
        <begin position="221"/>
        <end position="474"/>
    </location>
</feature>
<sequence>MTSLFSKPRGALTSQLTQDFKAYRPVIGKLHVATLTLLLFLIAAGIAVTSSLWLNKTMKALDRPTLVTTKPAPELEPPQKTEILTKPYNRPTITPVKPVPVRVPEKKPQEKTGILLNCTSFLNQNRSGTYSETPQPGNIQYQTESNRSCPDYFKWIHEDLKPWRETGITREMVERGKTTAHFRLVIVNGKVFVENYKKSIQTRDAFTLWGILQLLRKYPGKLPDVDLMFDCDDRPVIRSDGYNRFNRTAEDSPPPLFRYCGDRWTVDIVFPDWSFWGWQEINIKEWSKVLKEMEQGKKKKKFMEREAYAYWKGNPFVASPSREDLLTCNLSLLHDWNARIFIQDWLSEGQRGFENSNVANQCTYRYKIYIEGYAWSVSEKYILACDSVTLMVKPYYYDFFSRTLQPLQHYWPIRDKDKCRSIKFAVDWLNNHTQKAQEIGREASEFMRRDLSMENVYDYMFHLLNEYSKLLKYKPQVPENGVELCTEAMVCPSDDANNGVNKRFMMGSLVSRPHVSGPCSLPPPYDPNGLERFYRKKLNLIRQVEKWEDSYWQKV</sequence>
<dbReference type="InterPro" id="IPR006598">
    <property type="entry name" value="CAP10"/>
</dbReference>
<keyword evidence="1" id="KW-0812">Transmembrane</keyword>
<dbReference type="OrthoDB" id="202415at2759"/>
<dbReference type="PANTHER" id="PTHR12203:SF80">
    <property type="entry name" value="GLYCOSYLTRANSFERASE"/>
    <property type="match status" value="1"/>
</dbReference>